<evidence type="ECO:0000259" key="1">
    <source>
        <dbReference type="Pfam" id="PF13274"/>
    </source>
</evidence>
<accession>A0A0F3GXE9</accession>
<evidence type="ECO:0000313" key="2">
    <source>
        <dbReference type="EMBL" id="KJU85358.1"/>
    </source>
</evidence>
<proteinExistence type="predicted"/>
<dbReference type="Proteomes" id="UP000033423">
    <property type="component" value="Unassembled WGS sequence"/>
</dbReference>
<dbReference type="AlphaFoldDB" id="A0A0F3GXE9"/>
<dbReference type="Pfam" id="PF13274">
    <property type="entry name" value="SocA_Panacea"/>
    <property type="match status" value="1"/>
</dbReference>
<organism evidence="2 3">
    <name type="scientific">Candidatus Magnetobacterium bavaricum</name>
    <dbReference type="NCBI Taxonomy" id="29290"/>
    <lineage>
        <taxon>Bacteria</taxon>
        <taxon>Pseudomonadati</taxon>
        <taxon>Nitrospirota</taxon>
        <taxon>Thermodesulfovibrionia</taxon>
        <taxon>Thermodesulfovibrionales</taxon>
        <taxon>Candidatus Magnetobacteriaceae</taxon>
        <taxon>Candidatus Magnetobacterium</taxon>
    </lineage>
</organism>
<comment type="caution">
    <text evidence="2">The sequence shown here is derived from an EMBL/GenBank/DDBJ whole genome shotgun (WGS) entry which is preliminary data.</text>
</comment>
<reference evidence="2 3" key="1">
    <citation type="submission" date="2015-02" db="EMBL/GenBank/DDBJ databases">
        <title>Single-cell genomics of uncultivated deep-branching MTB reveals a conserved set of magnetosome genes.</title>
        <authorList>
            <person name="Kolinko S."/>
            <person name="Richter M."/>
            <person name="Glockner F.O."/>
            <person name="Brachmann A."/>
            <person name="Schuler D."/>
        </authorList>
    </citation>
    <scope>NUCLEOTIDE SEQUENCE [LARGE SCALE GENOMIC DNA]</scope>
    <source>
        <strain evidence="2">TM-1</strain>
    </source>
</reference>
<feature type="domain" description="Antitoxin SocA-like Panacea" evidence="1">
    <location>
        <begin position="24"/>
        <end position="115"/>
    </location>
</feature>
<dbReference type="InterPro" id="IPR025272">
    <property type="entry name" value="SocA_Panacea"/>
</dbReference>
<dbReference type="EMBL" id="LACI01001057">
    <property type="protein sequence ID" value="KJU85358.1"/>
    <property type="molecule type" value="Genomic_DNA"/>
</dbReference>
<name>A0A0F3GXE9_9BACT</name>
<dbReference type="PATRIC" id="fig|29290.4.peg.3259"/>
<keyword evidence="3" id="KW-1185">Reference proteome</keyword>
<protein>
    <submittedName>
        <fullName evidence="2">Phage-associated protein</fullName>
    </submittedName>
</protein>
<sequence length="143" mass="16411">MSVSVFDIASYILNKCGKMTAVKLQKLVYYCQAWSLVWDEEPLFHEKIEAWANGPVVRELYNKHRGSFEVSPVSYGDTLCLSEKQKETVDSVLEYYGNKSSQWLSDLTHKEDPWKNARKGLTPSTRGSRAITHASMMEYYSSL</sequence>
<evidence type="ECO:0000313" key="3">
    <source>
        <dbReference type="Proteomes" id="UP000033423"/>
    </source>
</evidence>
<gene>
    <name evidence="2" type="ORF">MBAV_002441</name>
</gene>